<dbReference type="NCBIfam" id="TIGR01256">
    <property type="entry name" value="modA"/>
    <property type="match status" value="1"/>
</dbReference>
<accession>A0ABP9AK65</accession>
<evidence type="ECO:0000256" key="1">
    <source>
        <dbReference type="ARBA" id="ARBA00009175"/>
    </source>
</evidence>
<protein>
    <submittedName>
        <fullName evidence="5">Molybdate ABC transporter substrate-binding protein</fullName>
    </submittedName>
</protein>
<reference evidence="6" key="1">
    <citation type="journal article" date="2019" name="Int. J. Syst. Evol. Microbiol.">
        <title>The Global Catalogue of Microorganisms (GCM) 10K type strain sequencing project: providing services to taxonomists for standard genome sequencing and annotation.</title>
        <authorList>
            <consortium name="The Broad Institute Genomics Platform"/>
            <consortium name="The Broad Institute Genome Sequencing Center for Infectious Disease"/>
            <person name="Wu L."/>
            <person name="Ma J."/>
        </authorList>
    </citation>
    <scope>NUCLEOTIDE SEQUENCE [LARGE SCALE GENOMIC DNA]</scope>
    <source>
        <strain evidence="6">JCM 18537</strain>
    </source>
</reference>
<keyword evidence="3 4" id="KW-0732">Signal</keyword>
<dbReference type="SUPFAM" id="SSF53850">
    <property type="entry name" value="Periplasmic binding protein-like II"/>
    <property type="match status" value="1"/>
</dbReference>
<evidence type="ECO:0000256" key="4">
    <source>
        <dbReference type="SAM" id="SignalP"/>
    </source>
</evidence>
<evidence type="ECO:0000256" key="2">
    <source>
        <dbReference type="ARBA" id="ARBA00022723"/>
    </source>
</evidence>
<comment type="caution">
    <text evidence="5">The sequence shown here is derived from an EMBL/GenBank/DDBJ whole genome shotgun (WGS) entry which is preliminary data.</text>
</comment>
<dbReference type="PANTHER" id="PTHR30632:SF0">
    <property type="entry name" value="SULFATE-BINDING PROTEIN"/>
    <property type="match status" value="1"/>
</dbReference>
<gene>
    <name evidence="5" type="primary">modA</name>
    <name evidence="5" type="ORF">GCM10023351_29870</name>
</gene>
<dbReference type="Gene3D" id="3.40.190.10">
    <property type="entry name" value="Periplasmic binding protein-like II"/>
    <property type="match status" value="2"/>
</dbReference>
<organism evidence="5 6">
    <name type="scientific">Microbacterium gilvum</name>
    <dbReference type="NCBI Taxonomy" id="1336204"/>
    <lineage>
        <taxon>Bacteria</taxon>
        <taxon>Bacillati</taxon>
        <taxon>Actinomycetota</taxon>
        <taxon>Actinomycetes</taxon>
        <taxon>Micrococcales</taxon>
        <taxon>Microbacteriaceae</taxon>
        <taxon>Microbacterium</taxon>
    </lineage>
</organism>
<keyword evidence="2" id="KW-0479">Metal-binding</keyword>
<evidence type="ECO:0000313" key="5">
    <source>
        <dbReference type="EMBL" id="GAA4782588.1"/>
    </source>
</evidence>
<dbReference type="PROSITE" id="PS51257">
    <property type="entry name" value="PROKAR_LIPOPROTEIN"/>
    <property type="match status" value="1"/>
</dbReference>
<dbReference type="PIRSF" id="PIRSF004846">
    <property type="entry name" value="ModA"/>
    <property type="match status" value="1"/>
</dbReference>
<dbReference type="RefSeq" id="WP_345440893.1">
    <property type="nucleotide sequence ID" value="NZ_BAABKO010000006.1"/>
</dbReference>
<dbReference type="Proteomes" id="UP001501645">
    <property type="component" value="Unassembled WGS sequence"/>
</dbReference>
<comment type="similarity">
    <text evidence="1">Belongs to the bacterial solute-binding protein ModA family.</text>
</comment>
<dbReference type="EMBL" id="BAABKO010000006">
    <property type="protein sequence ID" value="GAA4782588.1"/>
    <property type="molecule type" value="Genomic_DNA"/>
</dbReference>
<feature type="signal peptide" evidence="4">
    <location>
        <begin position="1"/>
        <end position="25"/>
    </location>
</feature>
<evidence type="ECO:0000313" key="6">
    <source>
        <dbReference type="Proteomes" id="UP001501645"/>
    </source>
</evidence>
<proteinExistence type="inferred from homology"/>
<dbReference type="PANTHER" id="PTHR30632">
    <property type="entry name" value="MOLYBDATE-BINDING PERIPLASMIC PROTEIN"/>
    <property type="match status" value="1"/>
</dbReference>
<dbReference type="InterPro" id="IPR005950">
    <property type="entry name" value="ModA"/>
</dbReference>
<feature type="chain" id="PRO_5047005677" evidence="4">
    <location>
        <begin position="26"/>
        <end position="257"/>
    </location>
</feature>
<name>A0ABP9AK65_9MICO</name>
<evidence type="ECO:0000256" key="3">
    <source>
        <dbReference type="ARBA" id="ARBA00022729"/>
    </source>
</evidence>
<dbReference type="InterPro" id="IPR050682">
    <property type="entry name" value="ModA/WtpA"/>
</dbReference>
<keyword evidence="6" id="KW-1185">Reference proteome</keyword>
<sequence length="257" mass="25341">MRRAILAPAALLAALVATGCAGAPAAAPSTAAERELQVFAAASLTGTFTELAEAFEADHPGVTVQLNFDGSSGLATQIVEGAPAGVFAAANTTTMEQVVDAGLTAGGPELFARNVLEIAVPAGNPAGIEGFADLASPDVVLVVCAVEVPCGAATAAVEEATGVVLAPVSEENAVTDVLGKVTSGEADAGLVYATDVRSAGDAAEGIPFDEAEEALNDYPITALAGAADPALAQEFVDFVLGDEAQGVLADAGFLSAE</sequence>
<dbReference type="Pfam" id="PF13531">
    <property type="entry name" value="SBP_bac_11"/>
    <property type="match status" value="1"/>
</dbReference>